<dbReference type="InterPro" id="IPR005565">
    <property type="entry name" value="Hemolysn_activator_HlyB_C"/>
</dbReference>
<evidence type="ECO:0000256" key="2">
    <source>
        <dbReference type="ARBA" id="ARBA00022692"/>
    </source>
</evidence>
<keyword evidence="1" id="KW-1134">Transmembrane beta strand</keyword>
<dbReference type="InterPro" id="IPR013686">
    <property type="entry name" value="Polypept-transport_assoc_ShlB"/>
</dbReference>
<dbReference type="Pfam" id="PF03865">
    <property type="entry name" value="ShlB"/>
    <property type="match status" value="1"/>
</dbReference>
<evidence type="ECO:0000313" key="7">
    <source>
        <dbReference type="Proteomes" id="UP001165393"/>
    </source>
</evidence>
<evidence type="ECO:0000256" key="3">
    <source>
        <dbReference type="ARBA" id="ARBA00023237"/>
    </source>
</evidence>
<evidence type="ECO:0000259" key="4">
    <source>
        <dbReference type="Pfam" id="PF03865"/>
    </source>
</evidence>
<evidence type="ECO:0000256" key="1">
    <source>
        <dbReference type="ARBA" id="ARBA00022452"/>
    </source>
</evidence>
<organism evidence="6 7">
    <name type="scientific">Echinimonas agarilytica</name>
    <dbReference type="NCBI Taxonomy" id="1215918"/>
    <lineage>
        <taxon>Bacteria</taxon>
        <taxon>Pseudomonadati</taxon>
        <taxon>Pseudomonadota</taxon>
        <taxon>Gammaproteobacteria</taxon>
        <taxon>Alteromonadales</taxon>
        <taxon>Echinimonadaceae</taxon>
        <taxon>Echinimonas</taxon>
    </lineage>
</organism>
<protein>
    <submittedName>
        <fullName evidence="6">BamA/TamA family outer membrane protein</fullName>
    </submittedName>
</protein>
<sequence length="576" mass="63823">MLKLKGTQTVPQSSVIKRLGAVALLQWGVCSAAIAQELPALQLPNDPAATQQRQQQNRERLEQQKKLKERAELVDPIEGDITIDSPTVPTNDSVRFELKAIKFTPSEWLTEHQLSEVAAQFTGKSVGFSDVKALLDAVNQLYRDKNILTASAILPPQKIADGILNIKLVEGRVGKIDVQGNASTSEKYVADRVQLKQGELVDLSSLEHDLVRLNRTSDIQVRAQMAKGDSFGETDLILQAFEPPHHIIDVYGDNTGTDETGENRFGIGYTNNSVFGVRDRLNMNFTGASGSQSFMFYYDVPVTRSGGKIGITYLDDELDIDNPSLGDVDVDSESTAKIIRFVQPVWINDLDLVNVTFDFEDRKSKTTIDGFLVQRSDVDTWPIGINWNRYTEQGAVFAGFKAIRGREQEFDARYFTRYTAYGSYVHQWNEKWSASLNVSGQFADDNNLPGGQAFQIGGAATVRGYEEGLVSGDEGFLLNFELQHSIPQPRLAASLNTPVTFTAFAFMDRGGAYRYRPEGPSHRKGDQLGSVGVGFNLSASRVFQATFTLGFPVLENVHDQDNGRAHFNISYTPLIL</sequence>
<dbReference type="AlphaFoldDB" id="A0AA42B7R9"/>
<dbReference type="PANTHER" id="PTHR34597">
    <property type="entry name" value="SLR1661 PROTEIN"/>
    <property type="match status" value="1"/>
</dbReference>
<feature type="domain" description="Polypeptide-transport-associated ShlB-type" evidence="5">
    <location>
        <begin position="96"/>
        <end position="171"/>
    </location>
</feature>
<dbReference type="Gene3D" id="3.10.20.310">
    <property type="entry name" value="membrane protein fhac"/>
    <property type="match status" value="1"/>
</dbReference>
<evidence type="ECO:0000259" key="5">
    <source>
        <dbReference type="Pfam" id="PF08479"/>
    </source>
</evidence>
<keyword evidence="1" id="KW-0472">Membrane</keyword>
<dbReference type="Gene3D" id="2.40.160.50">
    <property type="entry name" value="membrane protein fhac: a member of the omp85/tpsb transporter family"/>
    <property type="match status" value="1"/>
</dbReference>
<dbReference type="Pfam" id="PF08479">
    <property type="entry name" value="POTRA_2"/>
    <property type="match status" value="1"/>
</dbReference>
<dbReference type="InterPro" id="IPR051544">
    <property type="entry name" value="TPS_OM_transporter"/>
</dbReference>
<keyword evidence="3" id="KW-0998">Cell outer membrane</keyword>
<dbReference type="GO" id="GO:0046819">
    <property type="term" value="P:protein secretion by the type V secretion system"/>
    <property type="evidence" value="ECO:0007669"/>
    <property type="project" value="TreeGrafter"/>
</dbReference>
<dbReference type="EMBL" id="JAMQGP010000003">
    <property type="protein sequence ID" value="MCM2679613.1"/>
    <property type="molecule type" value="Genomic_DNA"/>
</dbReference>
<name>A0AA42B7R9_9GAMM</name>
<dbReference type="GO" id="GO:0098046">
    <property type="term" value="C:type V protein secretion system complex"/>
    <property type="evidence" value="ECO:0007669"/>
    <property type="project" value="TreeGrafter"/>
</dbReference>
<dbReference type="RefSeq" id="WP_251261059.1">
    <property type="nucleotide sequence ID" value="NZ_JAMQGP010000003.1"/>
</dbReference>
<dbReference type="GO" id="GO:0008320">
    <property type="term" value="F:protein transmembrane transporter activity"/>
    <property type="evidence" value="ECO:0007669"/>
    <property type="project" value="TreeGrafter"/>
</dbReference>
<proteinExistence type="predicted"/>
<feature type="domain" description="Haemolysin activator HlyB C-terminal" evidence="4">
    <location>
        <begin position="232"/>
        <end position="534"/>
    </location>
</feature>
<keyword evidence="7" id="KW-1185">Reference proteome</keyword>
<comment type="caution">
    <text evidence="6">The sequence shown here is derived from an EMBL/GenBank/DDBJ whole genome shotgun (WGS) entry which is preliminary data.</text>
</comment>
<dbReference type="PANTHER" id="PTHR34597:SF1">
    <property type="entry name" value="HEME_HEMOPEXIN TRANSPORTER PROTEIN HUXB"/>
    <property type="match status" value="1"/>
</dbReference>
<keyword evidence="2" id="KW-0812">Transmembrane</keyword>
<evidence type="ECO:0000313" key="6">
    <source>
        <dbReference type="EMBL" id="MCM2679613.1"/>
    </source>
</evidence>
<reference evidence="6 7" key="1">
    <citation type="journal article" date="2013" name="Antonie Van Leeuwenhoek">
        <title>Echinimonas agarilytica gen. nov., sp. nov., a new gammaproteobacterium isolated from the sea urchin Strongylocentrotus intermedius.</title>
        <authorList>
            <person name="Nedashkovskaya O.I."/>
            <person name="Stenkova A.M."/>
            <person name="Zhukova N.V."/>
            <person name="Van Trappen S."/>
            <person name="Lee J.S."/>
            <person name="Kim S.B."/>
        </authorList>
    </citation>
    <scope>NUCLEOTIDE SEQUENCE [LARGE SCALE GENOMIC DNA]</scope>
    <source>
        <strain evidence="6 7">KMM 6351</strain>
    </source>
</reference>
<gene>
    <name evidence="6" type="ORF">NAF29_08015</name>
</gene>
<dbReference type="Proteomes" id="UP001165393">
    <property type="component" value="Unassembled WGS sequence"/>
</dbReference>
<accession>A0AA42B7R9</accession>